<dbReference type="GO" id="GO:0004674">
    <property type="term" value="F:protein serine/threonine kinase activity"/>
    <property type="evidence" value="ECO:0007669"/>
    <property type="project" value="UniProtKB-KW"/>
</dbReference>
<comment type="caution">
    <text evidence="2">The sequence shown here is derived from an EMBL/GenBank/DDBJ whole genome shotgun (WGS) entry which is preliminary data.</text>
</comment>
<dbReference type="GO" id="GO:0005634">
    <property type="term" value="C:nucleus"/>
    <property type="evidence" value="ECO:0007669"/>
    <property type="project" value="TreeGrafter"/>
</dbReference>
<evidence type="ECO:0000313" key="2">
    <source>
        <dbReference type="EMBL" id="PGH14675.1"/>
    </source>
</evidence>
<gene>
    <name evidence="2" type="ORF">AJ80_05856</name>
</gene>
<sequence length="277" mass="30946">TYKNLCEFIPILGCNSSSPIKAVDLNPLIQQLLTTHSGSTIFGVGGHSVLLSITEDIAAKVSLKPSGKHVRHEQSIFKLLDQVPCPYIIHSFLCAPNITYMPLFKNGTLYERMSMDDKPRPVLQWMLQLSEAVACLESLGYAHGELNPRNILLDNQDQLRLVDFDHALKIGDDLDVGYEPYVRASKAAQQISGGTYGKAGPITEQFALGLIFWYMSRGTELYAELDGPDKVDRLIEGELPVVNLENPIDGIIFDSSPVTSTDRMIQQPRKRNVRFRR</sequence>
<dbReference type="OrthoDB" id="4176464at2759"/>
<dbReference type="Gene3D" id="1.10.510.10">
    <property type="entry name" value="Transferase(Phosphotransferase) domain 1"/>
    <property type="match status" value="1"/>
</dbReference>
<dbReference type="PROSITE" id="PS50011">
    <property type="entry name" value="PROTEIN_KINASE_DOM"/>
    <property type="match status" value="1"/>
</dbReference>
<protein>
    <submittedName>
        <fullName evidence="2">Serine/threonine protein kinase</fullName>
    </submittedName>
</protein>
<reference evidence="2 3" key="1">
    <citation type="submission" date="2017-10" db="EMBL/GenBank/DDBJ databases">
        <title>Comparative genomics in systemic dimorphic fungi from Ajellomycetaceae.</title>
        <authorList>
            <person name="Munoz J.F."/>
            <person name="Mcewen J.G."/>
            <person name="Clay O.K."/>
            <person name="Cuomo C.A."/>
        </authorList>
    </citation>
    <scope>NUCLEOTIDE SEQUENCE [LARGE SCALE GENOMIC DNA]</scope>
    <source>
        <strain evidence="2 3">UAMH7299</strain>
    </source>
</reference>
<dbReference type="AlphaFoldDB" id="A0A2B7Y0F5"/>
<keyword evidence="2" id="KW-0418">Kinase</keyword>
<evidence type="ECO:0000259" key="1">
    <source>
        <dbReference type="PROSITE" id="PS50011"/>
    </source>
</evidence>
<dbReference type="PANTHER" id="PTHR44167:SF24">
    <property type="entry name" value="SERINE_THREONINE-PROTEIN KINASE CHK2"/>
    <property type="match status" value="1"/>
</dbReference>
<name>A0A2B7Y0F5_POLH7</name>
<dbReference type="GO" id="GO:0005524">
    <property type="term" value="F:ATP binding"/>
    <property type="evidence" value="ECO:0007669"/>
    <property type="project" value="InterPro"/>
</dbReference>
<organism evidence="2 3">
    <name type="scientific">Polytolypa hystricis (strain UAMH7299)</name>
    <dbReference type="NCBI Taxonomy" id="1447883"/>
    <lineage>
        <taxon>Eukaryota</taxon>
        <taxon>Fungi</taxon>
        <taxon>Dikarya</taxon>
        <taxon>Ascomycota</taxon>
        <taxon>Pezizomycotina</taxon>
        <taxon>Eurotiomycetes</taxon>
        <taxon>Eurotiomycetidae</taxon>
        <taxon>Onygenales</taxon>
        <taxon>Onygenales incertae sedis</taxon>
        <taxon>Polytolypa</taxon>
    </lineage>
</organism>
<evidence type="ECO:0000313" key="3">
    <source>
        <dbReference type="Proteomes" id="UP000224634"/>
    </source>
</evidence>
<dbReference type="Pfam" id="PF00069">
    <property type="entry name" value="Pkinase"/>
    <property type="match status" value="1"/>
</dbReference>
<keyword evidence="2" id="KW-0723">Serine/threonine-protein kinase</keyword>
<feature type="non-terminal residue" evidence="2">
    <location>
        <position position="1"/>
    </location>
</feature>
<dbReference type="InterPro" id="IPR011009">
    <property type="entry name" value="Kinase-like_dom_sf"/>
</dbReference>
<dbReference type="InterPro" id="IPR000719">
    <property type="entry name" value="Prot_kinase_dom"/>
</dbReference>
<proteinExistence type="predicted"/>
<keyword evidence="3" id="KW-1185">Reference proteome</keyword>
<dbReference type="EMBL" id="PDNA01000091">
    <property type="protein sequence ID" value="PGH14675.1"/>
    <property type="molecule type" value="Genomic_DNA"/>
</dbReference>
<dbReference type="Proteomes" id="UP000224634">
    <property type="component" value="Unassembled WGS sequence"/>
</dbReference>
<dbReference type="PANTHER" id="PTHR44167">
    <property type="entry name" value="OVARIAN-SPECIFIC SERINE/THREONINE-PROTEIN KINASE LOK-RELATED"/>
    <property type="match status" value="1"/>
</dbReference>
<feature type="domain" description="Protein kinase" evidence="1">
    <location>
        <begin position="6"/>
        <end position="277"/>
    </location>
</feature>
<accession>A0A2B7Y0F5</accession>
<dbReference type="SUPFAM" id="SSF56112">
    <property type="entry name" value="Protein kinase-like (PK-like)"/>
    <property type="match status" value="1"/>
</dbReference>
<keyword evidence="2" id="KW-0808">Transferase</keyword>
<dbReference type="GO" id="GO:0044773">
    <property type="term" value="P:mitotic DNA damage checkpoint signaling"/>
    <property type="evidence" value="ECO:0007669"/>
    <property type="project" value="TreeGrafter"/>
</dbReference>